<feature type="transmembrane region" description="Helical" evidence="1">
    <location>
        <begin position="226"/>
        <end position="245"/>
    </location>
</feature>
<evidence type="ECO:0008006" key="4">
    <source>
        <dbReference type="Google" id="ProtNLM"/>
    </source>
</evidence>
<sequence>MAFLQSLLHITDFGSPFLSNLAPAVLAAYAVQLGFGIPGVAARSDLFYDFSGGWTFLLTLASSLLLPALRRGAAINMTTALDSWNWRQLAMTGGVALYAVRLSGYLFRRVLRKGHDSRFDKIKHQPRRFLIFWLVQAVWVLLCCMPVIAVNSVHPAAFKAGMGVPDVLPTDVLGLGLWALGWTVEMVADYQKSVWYAEKKNKIHDEEYITRGIWARSRFPNYFGDITLWIGMAIAAAGVLQQGPIQASLGWSGTTGLLKAILLPAAAPAFVAWALLRATGVPLSQAKYDKLYGDRKDYQEWRNKTPLLIPRIF</sequence>
<dbReference type="Proteomes" id="UP001275084">
    <property type="component" value="Unassembled WGS sequence"/>
</dbReference>
<dbReference type="InterPro" id="IPR010721">
    <property type="entry name" value="UstE-like"/>
</dbReference>
<dbReference type="PANTHER" id="PTHR32251">
    <property type="entry name" value="3-OXO-5-ALPHA-STEROID 4-DEHYDROGENASE"/>
    <property type="match status" value="1"/>
</dbReference>
<feature type="transmembrane region" description="Helical" evidence="1">
    <location>
        <begin position="47"/>
        <end position="69"/>
    </location>
</feature>
<dbReference type="PROSITE" id="PS50244">
    <property type="entry name" value="S5A_REDUCTASE"/>
    <property type="match status" value="1"/>
</dbReference>
<feature type="transmembrane region" description="Helical" evidence="1">
    <location>
        <begin position="20"/>
        <end position="40"/>
    </location>
</feature>
<reference evidence="2" key="1">
    <citation type="journal article" date="2023" name="Mol. Phylogenet. Evol.">
        <title>Genome-scale phylogeny and comparative genomics of the fungal order Sordariales.</title>
        <authorList>
            <person name="Hensen N."/>
            <person name="Bonometti L."/>
            <person name="Westerberg I."/>
            <person name="Brannstrom I.O."/>
            <person name="Guillou S."/>
            <person name="Cros-Aarteil S."/>
            <person name="Calhoun S."/>
            <person name="Haridas S."/>
            <person name="Kuo A."/>
            <person name="Mondo S."/>
            <person name="Pangilinan J."/>
            <person name="Riley R."/>
            <person name="LaButti K."/>
            <person name="Andreopoulos B."/>
            <person name="Lipzen A."/>
            <person name="Chen C."/>
            <person name="Yan M."/>
            <person name="Daum C."/>
            <person name="Ng V."/>
            <person name="Clum A."/>
            <person name="Steindorff A."/>
            <person name="Ohm R.A."/>
            <person name="Martin F."/>
            <person name="Silar P."/>
            <person name="Natvig D.O."/>
            <person name="Lalanne C."/>
            <person name="Gautier V."/>
            <person name="Ament-Velasquez S.L."/>
            <person name="Kruys A."/>
            <person name="Hutchinson M.I."/>
            <person name="Powell A.J."/>
            <person name="Barry K."/>
            <person name="Miller A.N."/>
            <person name="Grigoriev I.V."/>
            <person name="Debuchy R."/>
            <person name="Gladieux P."/>
            <person name="Hiltunen Thoren M."/>
            <person name="Johannesson H."/>
        </authorList>
    </citation>
    <scope>NUCLEOTIDE SEQUENCE</scope>
    <source>
        <strain evidence="2">CBS 955.72</strain>
    </source>
</reference>
<feature type="transmembrane region" description="Helical" evidence="1">
    <location>
        <begin position="129"/>
        <end position="152"/>
    </location>
</feature>
<name>A0AAJ0MCM1_9PEZI</name>
<organism evidence="2 3">
    <name type="scientific">Lasiosphaeria hispida</name>
    <dbReference type="NCBI Taxonomy" id="260671"/>
    <lineage>
        <taxon>Eukaryota</taxon>
        <taxon>Fungi</taxon>
        <taxon>Dikarya</taxon>
        <taxon>Ascomycota</taxon>
        <taxon>Pezizomycotina</taxon>
        <taxon>Sordariomycetes</taxon>
        <taxon>Sordariomycetidae</taxon>
        <taxon>Sordariales</taxon>
        <taxon>Lasiosphaeriaceae</taxon>
        <taxon>Lasiosphaeria</taxon>
    </lineage>
</organism>
<evidence type="ECO:0000313" key="2">
    <source>
        <dbReference type="EMBL" id="KAK3349658.1"/>
    </source>
</evidence>
<dbReference type="PANTHER" id="PTHR32251:SF17">
    <property type="entry name" value="STEROID 5-ALPHA REDUCTASE C-TERMINAL DOMAIN-CONTAINING PROTEIN"/>
    <property type="match status" value="1"/>
</dbReference>
<dbReference type="Pfam" id="PF06966">
    <property type="entry name" value="DUF1295"/>
    <property type="match status" value="1"/>
</dbReference>
<keyword evidence="1" id="KW-1133">Transmembrane helix</keyword>
<dbReference type="Gene3D" id="1.20.120.1630">
    <property type="match status" value="1"/>
</dbReference>
<keyword evidence="3" id="KW-1185">Reference proteome</keyword>
<dbReference type="GO" id="GO:0016020">
    <property type="term" value="C:membrane"/>
    <property type="evidence" value="ECO:0007669"/>
    <property type="project" value="TreeGrafter"/>
</dbReference>
<proteinExistence type="predicted"/>
<accession>A0AAJ0MCM1</accession>
<feature type="transmembrane region" description="Helical" evidence="1">
    <location>
        <begin position="257"/>
        <end position="276"/>
    </location>
</feature>
<dbReference type="EMBL" id="JAUIQD010000005">
    <property type="protein sequence ID" value="KAK3349658.1"/>
    <property type="molecule type" value="Genomic_DNA"/>
</dbReference>
<evidence type="ECO:0000313" key="3">
    <source>
        <dbReference type="Proteomes" id="UP001275084"/>
    </source>
</evidence>
<protein>
    <recommendedName>
        <fullName evidence="4">Steroid 5-alpha reductase C-terminal domain-containing protein</fullName>
    </recommendedName>
</protein>
<feature type="transmembrane region" description="Helical" evidence="1">
    <location>
        <begin position="89"/>
        <end position="108"/>
    </location>
</feature>
<reference evidence="2" key="2">
    <citation type="submission" date="2023-06" db="EMBL/GenBank/DDBJ databases">
        <authorList>
            <consortium name="Lawrence Berkeley National Laboratory"/>
            <person name="Haridas S."/>
            <person name="Hensen N."/>
            <person name="Bonometti L."/>
            <person name="Westerberg I."/>
            <person name="Brannstrom I.O."/>
            <person name="Guillou S."/>
            <person name="Cros-Aarteil S."/>
            <person name="Calhoun S."/>
            <person name="Kuo A."/>
            <person name="Mondo S."/>
            <person name="Pangilinan J."/>
            <person name="Riley R."/>
            <person name="Labutti K."/>
            <person name="Andreopoulos B."/>
            <person name="Lipzen A."/>
            <person name="Chen C."/>
            <person name="Yanf M."/>
            <person name="Daum C."/>
            <person name="Ng V."/>
            <person name="Clum A."/>
            <person name="Steindorff A."/>
            <person name="Ohm R."/>
            <person name="Martin F."/>
            <person name="Silar P."/>
            <person name="Natvig D."/>
            <person name="Lalanne C."/>
            <person name="Gautier V."/>
            <person name="Ament-Velasquez S.L."/>
            <person name="Kruys A."/>
            <person name="Hutchinson M.I."/>
            <person name="Powell A.J."/>
            <person name="Barry K."/>
            <person name="Miller A.N."/>
            <person name="Grigoriev I.V."/>
            <person name="Debuchy R."/>
            <person name="Gladieux P."/>
            <person name="Thoren M.H."/>
            <person name="Johannesson H."/>
        </authorList>
    </citation>
    <scope>NUCLEOTIDE SEQUENCE</scope>
    <source>
        <strain evidence="2">CBS 955.72</strain>
    </source>
</reference>
<gene>
    <name evidence="2" type="ORF">B0T25DRAFT_548647</name>
</gene>
<dbReference type="AlphaFoldDB" id="A0AAJ0MCM1"/>
<keyword evidence="1" id="KW-0472">Membrane</keyword>
<comment type="caution">
    <text evidence="2">The sequence shown here is derived from an EMBL/GenBank/DDBJ whole genome shotgun (WGS) entry which is preliminary data.</text>
</comment>
<evidence type="ECO:0000256" key="1">
    <source>
        <dbReference type="SAM" id="Phobius"/>
    </source>
</evidence>
<keyword evidence="1" id="KW-0812">Transmembrane</keyword>